<accession>A0A645E3B9</accession>
<proteinExistence type="predicted"/>
<comment type="caution">
    <text evidence="1">The sequence shown here is derived from an EMBL/GenBank/DDBJ whole genome shotgun (WGS) entry which is preliminary data.</text>
</comment>
<dbReference type="EMBL" id="VSSQ01042443">
    <property type="protein sequence ID" value="MPM96029.1"/>
    <property type="molecule type" value="Genomic_DNA"/>
</dbReference>
<gene>
    <name evidence="1" type="ORF">SDC9_143185</name>
</gene>
<sequence length="141" mass="15773">MEYGDGTYWQSGLVPAYIKLPGEDGYVNWAESPSWAKTVFFCPAATDVAYKTSYAANYYLNRKFNDPKLSKIPNSSTTVLLVDGNGRYSLTWEHVAGGGNYAIRNRHAGSANTLFVAGHVLGTRELFYYDNSKYPHLMPVR</sequence>
<dbReference type="AlphaFoldDB" id="A0A645E3B9"/>
<evidence type="ECO:0000313" key="1">
    <source>
        <dbReference type="EMBL" id="MPM96029.1"/>
    </source>
</evidence>
<protein>
    <submittedName>
        <fullName evidence="1">Uncharacterized protein</fullName>
    </submittedName>
</protein>
<reference evidence="1" key="1">
    <citation type="submission" date="2019-08" db="EMBL/GenBank/DDBJ databases">
        <authorList>
            <person name="Kucharzyk K."/>
            <person name="Murdoch R.W."/>
            <person name="Higgins S."/>
            <person name="Loffler F."/>
        </authorList>
    </citation>
    <scope>NUCLEOTIDE SEQUENCE</scope>
</reference>
<name>A0A645E3B9_9ZZZZ</name>
<organism evidence="1">
    <name type="scientific">bioreactor metagenome</name>
    <dbReference type="NCBI Taxonomy" id="1076179"/>
    <lineage>
        <taxon>unclassified sequences</taxon>
        <taxon>metagenomes</taxon>
        <taxon>ecological metagenomes</taxon>
    </lineage>
</organism>